<dbReference type="SUPFAM" id="SSF55073">
    <property type="entry name" value="Nucleotide cyclase"/>
    <property type="match status" value="1"/>
</dbReference>
<reference evidence="1" key="1">
    <citation type="journal article" date="2014" name="Front. Microbiol.">
        <title>High frequency of phylogenetically diverse reductive dehalogenase-homologous genes in deep subseafloor sedimentary metagenomes.</title>
        <authorList>
            <person name="Kawai M."/>
            <person name="Futagami T."/>
            <person name="Toyoda A."/>
            <person name="Takaki Y."/>
            <person name="Nishi S."/>
            <person name="Hori S."/>
            <person name="Arai W."/>
            <person name="Tsubouchi T."/>
            <person name="Morono Y."/>
            <person name="Uchiyama I."/>
            <person name="Ito T."/>
            <person name="Fujiyama A."/>
            <person name="Inagaki F."/>
            <person name="Takami H."/>
        </authorList>
    </citation>
    <scope>NUCLEOTIDE SEQUENCE</scope>
    <source>
        <strain evidence="1">Expedition CK06-06</strain>
    </source>
</reference>
<dbReference type="AlphaFoldDB" id="X1TS08"/>
<sequence length="112" mass="13012">ISEFTYEKVKDEFFCMELDSVKVKGKKKPVRIYCLAGCKDLHGIQGEVVNEFNQAIALYKQRNWDEAIHIFENITAMDPNLYAAQTYIERCLELKKNPPPADWDGVYVFTTK</sequence>
<comment type="caution">
    <text evidence="1">The sequence shown here is derived from an EMBL/GenBank/DDBJ whole genome shotgun (WGS) entry which is preliminary data.</text>
</comment>
<feature type="non-terminal residue" evidence="1">
    <location>
        <position position="1"/>
    </location>
</feature>
<dbReference type="SUPFAM" id="SSF48452">
    <property type="entry name" value="TPR-like"/>
    <property type="match status" value="1"/>
</dbReference>
<dbReference type="InterPro" id="IPR029787">
    <property type="entry name" value="Nucleotide_cyclase"/>
</dbReference>
<proteinExistence type="predicted"/>
<protein>
    <recommendedName>
        <fullName evidence="2">Adenylate/guanylate cyclase domain-containing protein</fullName>
    </recommendedName>
</protein>
<gene>
    <name evidence="1" type="ORF">S12H4_52446</name>
</gene>
<evidence type="ECO:0008006" key="2">
    <source>
        <dbReference type="Google" id="ProtNLM"/>
    </source>
</evidence>
<accession>X1TS08</accession>
<dbReference type="Gene3D" id="1.25.40.10">
    <property type="entry name" value="Tetratricopeptide repeat domain"/>
    <property type="match status" value="1"/>
</dbReference>
<organism evidence="1">
    <name type="scientific">marine sediment metagenome</name>
    <dbReference type="NCBI Taxonomy" id="412755"/>
    <lineage>
        <taxon>unclassified sequences</taxon>
        <taxon>metagenomes</taxon>
        <taxon>ecological metagenomes</taxon>
    </lineage>
</organism>
<dbReference type="Gene3D" id="3.30.70.1230">
    <property type="entry name" value="Nucleotide cyclase"/>
    <property type="match status" value="1"/>
</dbReference>
<name>X1TS08_9ZZZZ</name>
<dbReference type="InterPro" id="IPR011990">
    <property type="entry name" value="TPR-like_helical_dom_sf"/>
</dbReference>
<dbReference type="EMBL" id="BARW01033276">
    <property type="protein sequence ID" value="GAJ08024.1"/>
    <property type="molecule type" value="Genomic_DNA"/>
</dbReference>
<evidence type="ECO:0000313" key="1">
    <source>
        <dbReference type="EMBL" id="GAJ08024.1"/>
    </source>
</evidence>